<evidence type="ECO:0000313" key="6">
    <source>
        <dbReference type="Proteomes" id="UP000694251"/>
    </source>
</evidence>
<dbReference type="InterPro" id="IPR005162">
    <property type="entry name" value="Retrotrans_gag_dom"/>
</dbReference>
<evidence type="ECO:0008006" key="7">
    <source>
        <dbReference type="Google" id="ProtNLM"/>
    </source>
</evidence>
<evidence type="ECO:0000256" key="2">
    <source>
        <dbReference type="SAM" id="MobiDB-lite"/>
    </source>
</evidence>
<dbReference type="InterPro" id="IPR004312">
    <property type="entry name" value="ATHILA_Orf1_C"/>
</dbReference>
<evidence type="ECO:0000313" key="5">
    <source>
        <dbReference type="EMBL" id="KAG7530743.1"/>
    </source>
</evidence>
<protein>
    <recommendedName>
        <fullName evidence="7">Retrotransposon gag domain-containing protein</fullName>
    </recommendedName>
</protein>
<feature type="coiled-coil region" evidence="1">
    <location>
        <begin position="515"/>
        <end position="542"/>
    </location>
</feature>
<feature type="compositionally biased region" description="Polar residues" evidence="2">
    <location>
        <begin position="599"/>
        <end position="608"/>
    </location>
</feature>
<organism evidence="5 6">
    <name type="scientific">Arabidopsis suecica</name>
    <name type="common">Swedish thale-cress</name>
    <name type="synonym">Cardaminopsis suecica</name>
    <dbReference type="NCBI Taxonomy" id="45249"/>
    <lineage>
        <taxon>Eukaryota</taxon>
        <taxon>Viridiplantae</taxon>
        <taxon>Streptophyta</taxon>
        <taxon>Embryophyta</taxon>
        <taxon>Tracheophyta</taxon>
        <taxon>Spermatophyta</taxon>
        <taxon>Magnoliopsida</taxon>
        <taxon>eudicotyledons</taxon>
        <taxon>Gunneridae</taxon>
        <taxon>Pentapetalae</taxon>
        <taxon>rosids</taxon>
        <taxon>malvids</taxon>
        <taxon>Brassicales</taxon>
        <taxon>Brassicaceae</taxon>
        <taxon>Camelineae</taxon>
        <taxon>Arabidopsis</taxon>
    </lineage>
</organism>
<evidence type="ECO:0000259" key="4">
    <source>
        <dbReference type="Pfam" id="PF03732"/>
    </source>
</evidence>
<feature type="region of interest" description="Disordered" evidence="2">
    <location>
        <begin position="1019"/>
        <end position="1055"/>
    </location>
</feature>
<evidence type="ECO:0000259" key="3">
    <source>
        <dbReference type="Pfam" id="PF03078"/>
    </source>
</evidence>
<comment type="caution">
    <text evidence="5">The sequence shown here is derived from an EMBL/GenBank/DDBJ whole genome shotgun (WGS) entry which is preliminary data.</text>
</comment>
<dbReference type="EMBL" id="JAEFBJ010000078">
    <property type="protein sequence ID" value="KAG7530743.1"/>
    <property type="molecule type" value="Genomic_DNA"/>
</dbReference>
<proteinExistence type="predicted"/>
<dbReference type="AlphaFoldDB" id="A0A8T1XBR7"/>
<evidence type="ECO:0000256" key="1">
    <source>
        <dbReference type="SAM" id="Coils"/>
    </source>
</evidence>
<feature type="domain" description="Arabidopsis retrotransposon Orf1 C-terminal" evidence="3">
    <location>
        <begin position="857"/>
        <end position="1032"/>
    </location>
</feature>
<feature type="region of interest" description="Disordered" evidence="2">
    <location>
        <begin position="599"/>
        <end position="627"/>
    </location>
</feature>
<accession>A0A8T1XBR7</accession>
<dbReference type="PANTHER" id="PTHR33067">
    <property type="entry name" value="RNA-DIRECTED DNA POLYMERASE-RELATED"/>
    <property type="match status" value="1"/>
</dbReference>
<dbReference type="OrthoDB" id="778454at2759"/>
<feature type="domain" description="Arabidopsis retrotransposon Orf1 C-terminal" evidence="3">
    <location>
        <begin position="664"/>
        <end position="856"/>
    </location>
</feature>
<dbReference type="Pfam" id="PF03078">
    <property type="entry name" value="ATHILA"/>
    <property type="match status" value="2"/>
</dbReference>
<name>A0A8T1XBR7_ARASU</name>
<dbReference type="Pfam" id="PF03732">
    <property type="entry name" value="Retrotrans_gag"/>
    <property type="match status" value="1"/>
</dbReference>
<reference evidence="5 6" key="1">
    <citation type="submission" date="2020-12" db="EMBL/GenBank/DDBJ databases">
        <title>Concerted genomic and epigenomic changes stabilize Arabidopsis allopolyploids.</title>
        <authorList>
            <person name="Chen Z."/>
        </authorList>
    </citation>
    <scope>NUCLEOTIDE SEQUENCE [LARGE SCALE GENOMIC DNA]</scope>
    <source>
        <strain evidence="5">As9502</strain>
        <tissue evidence="5">Leaf</tissue>
    </source>
</reference>
<feature type="region of interest" description="Disordered" evidence="2">
    <location>
        <begin position="54"/>
        <end position="83"/>
    </location>
</feature>
<feature type="domain" description="Retrotransposon gag" evidence="4">
    <location>
        <begin position="94"/>
        <end position="145"/>
    </location>
</feature>
<keyword evidence="1" id="KW-0175">Coiled coil</keyword>
<feature type="region of interest" description="Disordered" evidence="2">
    <location>
        <begin position="154"/>
        <end position="174"/>
    </location>
</feature>
<gene>
    <name evidence="5" type="ORF">ISN44_Un78g000020</name>
</gene>
<sequence length="1213" mass="138088">MQTRSKGSAHLLPFRDRIDKIARELQETKAKAACDQQIPAAMDQQNRPEYVQDPPNVDQPRNIGAGDAPRNHHQRQGIVPPPINGVTEDMIKLRLFPFSLGDKAHHWEKTLPPDSITSWDDCKKAFLAKFFSNARTARLRNEISAQSNGCYNEDYDRSMRGTGGSEDKQSKDIKAPNEKLDKLLLAQQKQIHYITDEEHFQMQDGGNDQTEELCYIQNQGGFNKGYNNYKPNPNLSYRSTNVANPQDQVYPPQQNQSKPFVQYNQADGSVAHPHGLVENLPVKIGNVEIPTNFVVLDVDEEGKDPLILGRPFLASAGAVIDVRNGKINLNLEKGIKMKFDIREASKKSTTGGQSFGIQDMDVDEEIEAETSPKVNYTSQLSKLKRTFDHKKRETERLSQTEDPEEDDWYEMRKKFKWQSRVIDGLSSRVMKLKDQLWMFEKRVKKFSNGIDPEKMETALAIKKDENFTTEWFAPEDQKGVHLEERSLGSKLLSEEETPILTYSLGVPKQPTNPSAEEEHLTLDSVTEELVELRIEYKAQEDTIGELTYKMEGLNHAILELQKMVTGHTSFEFEDWSKELGSEEEDYSAAQKKLILKKNQMSTHPTISQERIRKSSSRARRSSVDHEEVEAFDMSGMTERQIRQARRAQRTNLIQGGSSSRSTMQREEVAQGKRVVEAEEEHHEEAPFEEAVSEEEVESEMIHQPLYPHKETMQELGICGDVEYLMELANLATFMSCQCGGYKEESCQLLATLKVHFCVDDSEKEERVGLGYITFKVRGVEYTLDICNLDTIFGFPSGEGIRQDYDQEELKSLWKTIAGPKPFSPTKSKSSSICNPVIRYLHQCIANTRFPKKATGFMVGDRADTLLSVVLLDHLLSYKEYAATIHRSGIRGSFCVGSLLTPILGAVGMELGAPDVLPKFIDLDYLKGRDFLEKTTPADRYLFKFNHSELGPSLLPLLCENRTSVKTRRNINFMPSPSALNIDIGGAQEDEPEYSPANYEQHEYFTQADYEEQIEFEQHVDQPEHGGSEQEAWEPSQQDNEVFESNPRPPSPTAEVQKELKKTLLDPFTRSRQLLKRHHSTRPLYSIQDATKEVAVYSTLLLDQGNLRRSSRFNYSPLLLDPLLDPFTRPRVTISTRLVELSKRLRILLIPHSTRHLSIRIGEDEASTRPIDHWEHKHKGANFAAPPLLDLQGQVFTQTASSLLSSMEFRVSTF</sequence>
<dbReference type="PANTHER" id="PTHR33067:SF31">
    <property type="entry name" value="RNA-DIRECTED DNA POLYMERASE"/>
    <property type="match status" value="1"/>
</dbReference>
<keyword evidence="6" id="KW-1185">Reference proteome</keyword>
<dbReference type="CDD" id="cd00303">
    <property type="entry name" value="retropepsin_like"/>
    <property type="match status" value="1"/>
</dbReference>
<dbReference type="Proteomes" id="UP000694251">
    <property type="component" value="Unassembled WGS sequence"/>
</dbReference>